<evidence type="ECO:0000313" key="3">
    <source>
        <dbReference type="RefSeq" id="XP_022314112.1"/>
    </source>
</evidence>
<protein>
    <submittedName>
        <fullName evidence="3">Uncharacterized protein LOC111118784</fullName>
    </submittedName>
</protein>
<reference evidence="3" key="1">
    <citation type="submission" date="2025-08" db="UniProtKB">
        <authorList>
            <consortium name="RefSeq"/>
        </authorList>
    </citation>
    <scope>IDENTIFICATION</scope>
    <source>
        <tissue evidence="3">Whole sample</tissue>
    </source>
</reference>
<accession>A0A8B8CEA5</accession>
<name>A0A8B8CEA5_CRAVI</name>
<keyword evidence="2" id="KW-1185">Reference proteome</keyword>
<dbReference type="AlphaFoldDB" id="A0A8B8CEA5"/>
<feature type="domain" description="Mutator-like transposase" evidence="1">
    <location>
        <begin position="4"/>
        <end position="141"/>
    </location>
</feature>
<sequence>MRKIHTGIGPAQVNGLLTALNIPPVSTRTLQARQNETGLAVESVAEESMQECLEEKIQETVKNEGNEDFTVSVDAGWQKRGSGRSFDSLSGYCSMIGAQTGKVLDCEVRIKSCRVCEHAKREKNQPKDHNCRQNWHEEIGEDMYIFMTFLVNFPGNLQKPLAEKVGH</sequence>
<dbReference type="KEGG" id="cvn:111118784"/>
<proteinExistence type="predicted"/>
<dbReference type="InterPro" id="IPR049012">
    <property type="entry name" value="Mutator_transp_dom"/>
</dbReference>
<gene>
    <name evidence="3" type="primary">LOC111118784</name>
</gene>
<evidence type="ECO:0000259" key="1">
    <source>
        <dbReference type="Pfam" id="PF20700"/>
    </source>
</evidence>
<dbReference type="Pfam" id="PF20700">
    <property type="entry name" value="Mutator"/>
    <property type="match status" value="1"/>
</dbReference>
<evidence type="ECO:0000313" key="2">
    <source>
        <dbReference type="Proteomes" id="UP000694844"/>
    </source>
</evidence>
<dbReference type="GeneID" id="111118784"/>
<dbReference type="RefSeq" id="XP_022314112.1">
    <property type="nucleotide sequence ID" value="XM_022458404.1"/>
</dbReference>
<dbReference type="OrthoDB" id="5989874at2759"/>
<dbReference type="Proteomes" id="UP000694844">
    <property type="component" value="Chromosome 2"/>
</dbReference>
<organism evidence="2 3">
    <name type="scientific">Crassostrea virginica</name>
    <name type="common">Eastern oyster</name>
    <dbReference type="NCBI Taxonomy" id="6565"/>
    <lineage>
        <taxon>Eukaryota</taxon>
        <taxon>Metazoa</taxon>
        <taxon>Spiralia</taxon>
        <taxon>Lophotrochozoa</taxon>
        <taxon>Mollusca</taxon>
        <taxon>Bivalvia</taxon>
        <taxon>Autobranchia</taxon>
        <taxon>Pteriomorphia</taxon>
        <taxon>Ostreida</taxon>
        <taxon>Ostreoidea</taxon>
        <taxon>Ostreidae</taxon>
        <taxon>Crassostrea</taxon>
    </lineage>
</organism>